<dbReference type="GO" id="GO:0000387">
    <property type="term" value="P:spliceosomal snRNP assembly"/>
    <property type="evidence" value="ECO:0007669"/>
    <property type="project" value="TreeGrafter"/>
</dbReference>
<dbReference type="Pfam" id="PF15862">
    <property type="entry name" value="Coilin_N"/>
    <property type="match status" value="1"/>
</dbReference>
<dbReference type="Proteomes" id="UP001318040">
    <property type="component" value="Chromosome 37"/>
</dbReference>
<feature type="compositionally biased region" description="Basic and acidic residues" evidence="1">
    <location>
        <begin position="381"/>
        <end position="395"/>
    </location>
</feature>
<reference evidence="5" key="1">
    <citation type="submission" date="2025-08" db="UniProtKB">
        <authorList>
            <consortium name="RefSeq"/>
        </authorList>
    </citation>
    <scope>IDENTIFICATION</scope>
    <source>
        <tissue evidence="5">Sperm</tissue>
    </source>
</reference>
<feature type="compositionally biased region" description="Low complexity" evidence="1">
    <location>
        <begin position="318"/>
        <end position="327"/>
    </location>
</feature>
<feature type="region of interest" description="Disordered" evidence="1">
    <location>
        <begin position="105"/>
        <end position="583"/>
    </location>
</feature>
<evidence type="ECO:0000313" key="5">
    <source>
        <dbReference type="RefSeq" id="XP_032823253.1"/>
    </source>
</evidence>
<gene>
    <name evidence="5" type="primary">COIL</name>
</gene>
<dbReference type="PANTHER" id="PTHR15197:SF0">
    <property type="entry name" value="COILIN"/>
    <property type="match status" value="1"/>
</dbReference>
<dbReference type="PANTHER" id="PTHR15197">
    <property type="entry name" value="COILIN P80"/>
    <property type="match status" value="1"/>
</dbReference>
<evidence type="ECO:0000313" key="4">
    <source>
        <dbReference type="Proteomes" id="UP001318040"/>
    </source>
</evidence>
<dbReference type="InterPro" id="IPR056398">
    <property type="entry name" value="Tudor_Coilin"/>
</dbReference>
<feature type="compositionally biased region" description="Basic and acidic residues" evidence="1">
    <location>
        <begin position="244"/>
        <end position="262"/>
    </location>
</feature>
<dbReference type="KEGG" id="pmrn:116949732"/>
<dbReference type="GO" id="GO:0030620">
    <property type="term" value="F:U2 snRNA binding"/>
    <property type="evidence" value="ECO:0007669"/>
    <property type="project" value="TreeGrafter"/>
</dbReference>
<dbReference type="RefSeq" id="XP_032823253.1">
    <property type="nucleotide sequence ID" value="XM_032967362.1"/>
</dbReference>
<feature type="compositionally biased region" description="Acidic residues" evidence="1">
    <location>
        <begin position="371"/>
        <end position="380"/>
    </location>
</feature>
<dbReference type="InterPro" id="IPR031722">
    <property type="entry name" value="Coilin_N"/>
</dbReference>
<dbReference type="InterPro" id="IPR024822">
    <property type="entry name" value="Coilin"/>
</dbReference>
<feature type="domain" description="Coilin N-terminal" evidence="2">
    <location>
        <begin position="20"/>
        <end position="162"/>
    </location>
</feature>
<evidence type="ECO:0000256" key="1">
    <source>
        <dbReference type="SAM" id="MobiDB-lite"/>
    </source>
</evidence>
<feature type="compositionally biased region" description="Basic and acidic residues" evidence="1">
    <location>
        <begin position="218"/>
        <end position="232"/>
    </location>
</feature>
<feature type="compositionally biased region" description="Low complexity" evidence="1">
    <location>
        <begin position="400"/>
        <end position="436"/>
    </location>
</feature>
<dbReference type="Pfam" id="PF23086">
    <property type="entry name" value="Tudor_Coilin"/>
    <property type="match status" value="1"/>
</dbReference>
<sequence>MSWDCPLDPALVGTFPRPPIRLKISFEYAPPEAAGERLCWLALEPGRCRVVADLACLIRQRFGLGGRVGLSLFVQGCLLPPAEHVGLVRDGDTVHVRQTELLDLCPSSGESQSLPSCKKRKSCHGEGDSDGSGSVHNNVRKRKQRKKQETEFPTDQGDPQENHVTSITPAKKRKKKKAEEVNDDDDTVNARKAFETSKVKAKLDKLKKGHGKAVSSSSEKDEHEDGSEHENSMTKVRRKNKVSRKSETRVQANDQKEKRKAFDSQQNGSALFTKERKRTSSKSAARTKSKVAVRVSKHKSDTSLSLSSGDDGDDGVQSDKSGSGSKAAKNKTVDAGRARQGKAKRKVNDGGTHATVQIPPQQREPGKPVEETDSSSDSDDNDKGNERNSRADNAVRPHSAAKSAAAPSAVAKSSIAEKPSKGDGSAESDSSSSDDSSSGKEAEPAVGPTPVNVSGRRERKNTQGGNSPYEVEDDAQGATSGLGRGQRKWNGAGNRGIGRSHGPFPGTPYPSRYEDGTSGAPNDEPLRGRGRGWRGSRGRGAVGESAAQSRSHLRFDEFSPEPEVLPSEELSRESGAGDTYTNASTVVQNAVEVVKRNYSALPTLDGPPRAGDHIAFKMLEMNENYSPEVSDYKEGEVLRFDPISRELEIMVKSDPSTGKRMGGKFELVYESDAEGNSPRAEDAPCLMQETRITIKWTSLIDPRLIVEIVPPPSVALPSSSPQL</sequence>
<feature type="domain" description="Coilin tudor" evidence="3">
    <location>
        <begin position="596"/>
        <end position="705"/>
    </location>
</feature>
<protein>
    <submittedName>
        <fullName evidence="5">Coilin</fullName>
    </submittedName>
</protein>
<feature type="compositionally biased region" description="Basic residues" evidence="1">
    <location>
        <begin position="528"/>
        <end position="537"/>
    </location>
</feature>
<proteinExistence type="predicted"/>
<organism evidence="4 5">
    <name type="scientific">Petromyzon marinus</name>
    <name type="common">Sea lamprey</name>
    <dbReference type="NCBI Taxonomy" id="7757"/>
    <lineage>
        <taxon>Eukaryota</taxon>
        <taxon>Metazoa</taxon>
        <taxon>Chordata</taxon>
        <taxon>Craniata</taxon>
        <taxon>Vertebrata</taxon>
        <taxon>Cyclostomata</taxon>
        <taxon>Hyperoartia</taxon>
        <taxon>Petromyzontiformes</taxon>
        <taxon>Petromyzontidae</taxon>
        <taxon>Petromyzon</taxon>
    </lineage>
</organism>
<feature type="compositionally biased region" description="Basic and acidic residues" evidence="1">
    <location>
        <begin position="188"/>
        <end position="206"/>
    </location>
</feature>
<dbReference type="GO" id="GO:0015030">
    <property type="term" value="C:Cajal body"/>
    <property type="evidence" value="ECO:0007669"/>
    <property type="project" value="TreeGrafter"/>
</dbReference>
<accession>A0AAJ7X7U1</accession>
<dbReference type="AlphaFoldDB" id="A0AAJ7X7U1"/>
<keyword evidence="4" id="KW-1185">Reference proteome</keyword>
<name>A0AAJ7X7U1_PETMA</name>
<dbReference type="GO" id="GO:0030619">
    <property type="term" value="F:U1 snRNA binding"/>
    <property type="evidence" value="ECO:0007669"/>
    <property type="project" value="TreeGrafter"/>
</dbReference>
<evidence type="ECO:0000259" key="3">
    <source>
        <dbReference type="Pfam" id="PF23086"/>
    </source>
</evidence>
<evidence type="ECO:0000259" key="2">
    <source>
        <dbReference type="Pfam" id="PF15862"/>
    </source>
</evidence>
<feature type="compositionally biased region" description="Polar residues" evidence="1">
    <location>
        <begin position="151"/>
        <end position="168"/>
    </location>
</feature>
<feature type="compositionally biased region" description="Basic residues" evidence="1">
    <location>
        <begin position="275"/>
        <end position="297"/>
    </location>
</feature>